<name>A0A1C7NJC0_9FUNG</name>
<dbReference type="EMBL" id="LUGH01000112">
    <property type="protein sequence ID" value="OBZ89120.1"/>
    <property type="molecule type" value="Genomic_DNA"/>
</dbReference>
<evidence type="ECO:0000313" key="2">
    <source>
        <dbReference type="EMBL" id="OBZ89120.1"/>
    </source>
</evidence>
<keyword evidence="1" id="KW-0812">Transmembrane</keyword>
<protein>
    <submittedName>
        <fullName evidence="2">Uncharacterized protein</fullName>
    </submittedName>
</protein>
<sequence length="437" mass="50952">MSLLRVLKSTKSWLVCIIVFTFALLTISSWRLKDTYNESRKEIIVHEQQLPSYHFNRLTHSRRQLLISALAHIRLGYVANRTPPYSTPPLLILYTCKKSILCGSLEDRLIHIANSYYFSMLQSGSAFAYDMTSPVKFEWFFESSPSYMAMTTDQADYYRERAAPAQQRQETRLSSKDLGDINFMQQYSQEGVTIVSTTNWQGNWIDFKSNPYMKTMKDKYRLNHLPLASDWFWLVSQLLFSKPSAYLREQLLPYQELMGGKIELSESLSPSDPAHHRITPSFAAKGWLRIGLRIKHDRDDMSCLANHVANICHRRLEYTSCHVFISAPTRSLFDRLRAEMKRYKMNIHAVAEGFEFQELNTDIASKHRLFESNENQAKKQYARTFMDWVILSRMDYLVGQEDDRFLKTAAWAAQVHTDVSIHKSDTSHCQVIPMSDW</sequence>
<keyword evidence="3" id="KW-1185">Reference proteome</keyword>
<gene>
    <name evidence="2" type="ORF">A0J61_02824</name>
</gene>
<evidence type="ECO:0000256" key="1">
    <source>
        <dbReference type="SAM" id="Phobius"/>
    </source>
</evidence>
<keyword evidence="1" id="KW-1133">Transmembrane helix</keyword>
<dbReference type="AlphaFoldDB" id="A0A1C7NJC0"/>
<dbReference type="InParanoid" id="A0A1C7NJC0"/>
<accession>A0A1C7NJC0</accession>
<organism evidence="2 3">
    <name type="scientific">Choanephora cucurbitarum</name>
    <dbReference type="NCBI Taxonomy" id="101091"/>
    <lineage>
        <taxon>Eukaryota</taxon>
        <taxon>Fungi</taxon>
        <taxon>Fungi incertae sedis</taxon>
        <taxon>Mucoromycota</taxon>
        <taxon>Mucoromycotina</taxon>
        <taxon>Mucoromycetes</taxon>
        <taxon>Mucorales</taxon>
        <taxon>Mucorineae</taxon>
        <taxon>Choanephoraceae</taxon>
        <taxon>Choanephoroideae</taxon>
        <taxon>Choanephora</taxon>
    </lineage>
</organism>
<dbReference type="OrthoDB" id="2282794at2759"/>
<proteinExistence type="predicted"/>
<feature type="transmembrane region" description="Helical" evidence="1">
    <location>
        <begin position="12"/>
        <end position="32"/>
    </location>
</feature>
<evidence type="ECO:0000313" key="3">
    <source>
        <dbReference type="Proteomes" id="UP000093000"/>
    </source>
</evidence>
<comment type="caution">
    <text evidence="2">The sequence shown here is derived from an EMBL/GenBank/DDBJ whole genome shotgun (WGS) entry which is preliminary data.</text>
</comment>
<reference evidence="2 3" key="1">
    <citation type="submission" date="2016-03" db="EMBL/GenBank/DDBJ databases">
        <title>Choanephora cucurbitarum.</title>
        <authorList>
            <person name="Min B."/>
            <person name="Park H."/>
            <person name="Park J.-H."/>
            <person name="Shin H.-D."/>
            <person name="Choi I.-G."/>
        </authorList>
    </citation>
    <scope>NUCLEOTIDE SEQUENCE [LARGE SCALE GENOMIC DNA]</scope>
    <source>
        <strain evidence="2 3">KUS-F28377</strain>
    </source>
</reference>
<dbReference type="Proteomes" id="UP000093000">
    <property type="component" value="Unassembled WGS sequence"/>
</dbReference>
<keyword evidence="1" id="KW-0472">Membrane</keyword>